<dbReference type="EMBL" id="JACBZF010000004">
    <property type="protein sequence ID" value="NYH96179.1"/>
    <property type="molecule type" value="Genomic_DNA"/>
</dbReference>
<evidence type="ECO:0000256" key="2">
    <source>
        <dbReference type="ARBA" id="ARBA00022525"/>
    </source>
</evidence>
<dbReference type="SUPFAM" id="SSF55486">
    <property type="entry name" value="Metalloproteases ('zincins'), catalytic domain"/>
    <property type="match status" value="1"/>
</dbReference>
<gene>
    <name evidence="5" type="ORF">FHS75_002511</name>
</gene>
<dbReference type="InterPro" id="IPR034033">
    <property type="entry name" value="Serralysin-like"/>
</dbReference>
<sequence>MPKLKLTDAPSIDYFETLGTPTSVLNHEGTDHGPADFTLDDYPGFTFRDKPILDLDGVIDQIDSGYNQKVTGSNTITYTFLKEGQDLISIYNNPNYGFTAGEGLSAFRPDQVEYARTAIDLWDDIVAPEFREVNGRGADIQFANSWDPAQAYAYYPSEKYGYKYLGDVFIADAASYFDDEGNLIFEGNYTNANLSFGGYGATTIVHELGHAIGLSHPGDYNYDPDLPLSYTNYAEYAQDSEQYSIMSYWSGQETGQIAVNWGTFFFNNPQTPLVHDILTAQAKYGADPDTRADDTVYGFNSTADKDVYDFSLNDYPYLSIYDAGGEDTLDMSGFNSSVLINLNQGQFSSGGQRDVTPEFQAEAMQPLNDAIEFTYGWEDYYTPFDQGTIDAVIDRYAFGGFRSDGSYQIGIEQYIEWDWGHSDVGANQYDNISIAYGTVIENAVGGDFRDIIVANEVDNTLTGNGGDDVFIFQHGGNDTITDFESGSDLIDLSWLGTEAGTDIVIGAGFMTADFDMDGNVDLTLTFDNGATITTNDIYFG</sequence>
<evidence type="ECO:0000259" key="4">
    <source>
        <dbReference type="SMART" id="SM00235"/>
    </source>
</evidence>
<dbReference type="GO" id="GO:0008237">
    <property type="term" value="F:metallopeptidase activity"/>
    <property type="evidence" value="ECO:0007669"/>
    <property type="project" value="InterPro"/>
</dbReference>
<dbReference type="GO" id="GO:0006508">
    <property type="term" value="P:proteolysis"/>
    <property type="evidence" value="ECO:0007669"/>
    <property type="project" value="InterPro"/>
</dbReference>
<evidence type="ECO:0000256" key="1">
    <source>
        <dbReference type="ARBA" id="ARBA00004613"/>
    </source>
</evidence>
<dbReference type="CDD" id="cd04277">
    <property type="entry name" value="ZnMc_serralysin_like"/>
    <property type="match status" value="1"/>
</dbReference>
<dbReference type="InterPro" id="IPR011049">
    <property type="entry name" value="Serralysin-like_metalloprot_C"/>
</dbReference>
<accession>A0A7Y9XX24</accession>
<evidence type="ECO:0000313" key="5">
    <source>
        <dbReference type="EMBL" id="NYH96179.1"/>
    </source>
</evidence>
<dbReference type="InterPro" id="IPR013858">
    <property type="entry name" value="Peptidase_M10B_C"/>
</dbReference>
<dbReference type="GO" id="GO:0008270">
    <property type="term" value="F:zinc ion binding"/>
    <property type="evidence" value="ECO:0007669"/>
    <property type="project" value="InterPro"/>
</dbReference>
<dbReference type="GO" id="GO:0005615">
    <property type="term" value="C:extracellular space"/>
    <property type="evidence" value="ECO:0007669"/>
    <property type="project" value="InterPro"/>
</dbReference>
<keyword evidence="3" id="KW-0677">Repeat</keyword>
<dbReference type="Pfam" id="PF08548">
    <property type="entry name" value="Peptidase_M10_C"/>
    <property type="match status" value="2"/>
</dbReference>
<dbReference type="InterPro" id="IPR024079">
    <property type="entry name" value="MetalloPept_cat_dom_sf"/>
</dbReference>
<dbReference type="InterPro" id="IPR006026">
    <property type="entry name" value="Peptidase_Metallo"/>
</dbReference>
<keyword evidence="5" id="KW-0378">Hydrolase</keyword>
<dbReference type="EC" id="3.4.24.40" evidence="5"/>
<dbReference type="Gene3D" id="3.40.390.10">
    <property type="entry name" value="Collagenase (Catalytic Domain)"/>
    <property type="match status" value="1"/>
</dbReference>
<evidence type="ECO:0000256" key="3">
    <source>
        <dbReference type="ARBA" id="ARBA00022737"/>
    </source>
</evidence>
<reference evidence="5 6" key="1">
    <citation type="submission" date="2020-07" db="EMBL/GenBank/DDBJ databases">
        <title>Genomic Encyclopedia of Type Strains, Phase IV (KMG-IV): sequencing the most valuable type-strain genomes for metagenomic binning, comparative biology and taxonomic classification.</title>
        <authorList>
            <person name="Goeker M."/>
        </authorList>
    </citation>
    <scope>NUCLEOTIDE SEQUENCE [LARGE SCALE GENOMIC DNA]</scope>
    <source>
        <strain evidence="5 6">DSM 29043</strain>
    </source>
</reference>
<dbReference type="Gene3D" id="2.150.10.10">
    <property type="entry name" value="Serralysin-like metalloprotease, C-terminal"/>
    <property type="match status" value="1"/>
</dbReference>
<dbReference type="GO" id="GO:0005509">
    <property type="term" value="F:calcium ion binding"/>
    <property type="evidence" value="ECO:0007669"/>
    <property type="project" value="InterPro"/>
</dbReference>
<organism evidence="5 6">
    <name type="scientific">Novosphingobium marinum</name>
    <dbReference type="NCBI Taxonomy" id="1514948"/>
    <lineage>
        <taxon>Bacteria</taxon>
        <taxon>Pseudomonadati</taxon>
        <taxon>Pseudomonadota</taxon>
        <taxon>Alphaproteobacteria</taxon>
        <taxon>Sphingomonadales</taxon>
        <taxon>Sphingomonadaceae</taxon>
        <taxon>Novosphingobium</taxon>
    </lineage>
</organism>
<proteinExistence type="predicted"/>
<evidence type="ECO:0000313" key="6">
    <source>
        <dbReference type="Proteomes" id="UP000522081"/>
    </source>
</evidence>
<comment type="subcellular location">
    <subcellularLocation>
        <location evidence="1">Secreted</location>
    </subcellularLocation>
</comment>
<dbReference type="SMART" id="SM00235">
    <property type="entry name" value="ZnMc"/>
    <property type="match status" value="1"/>
</dbReference>
<keyword evidence="6" id="KW-1185">Reference proteome</keyword>
<keyword evidence="2" id="KW-0964">Secreted</keyword>
<comment type="caution">
    <text evidence="5">The sequence shown here is derived from an EMBL/GenBank/DDBJ whole genome shotgun (WGS) entry which is preliminary data.</text>
</comment>
<dbReference type="AlphaFoldDB" id="A0A7Y9XX24"/>
<dbReference type="SUPFAM" id="SSF51120">
    <property type="entry name" value="beta-Roll"/>
    <property type="match status" value="1"/>
</dbReference>
<dbReference type="RefSeq" id="WP_218845239.1">
    <property type="nucleotide sequence ID" value="NZ_BMGF01000004.1"/>
</dbReference>
<dbReference type="Proteomes" id="UP000522081">
    <property type="component" value="Unassembled WGS sequence"/>
</dbReference>
<feature type="domain" description="Peptidase metallopeptidase" evidence="4">
    <location>
        <begin position="84"/>
        <end position="263"/>
    </location>
</feature>
<name>A0A7Y9XX24_9SPHN</name>
<protein>
    <submittedName>
        <fullName evidence="5">Serralysin</fullName>
        <ecNumber evidence="5">3.4.24.40</ecNumber>
    </submittedName>
</protein>